<dbReference type="RefSeq" id="WP_111372292.1">
    <property type="nucleotide sequence ID" value="NZ_CP029480.1"/>
</dbReference>
<accession>A0A2Z4GCS2</accession>
<feature type="transmembrane region" description="Helical" evidence="1">
    <location>
        <begin position="194"/>
        <end position="214"/>
    </location>
</feature>
<dbReference type="InterPro" id="IPR025238">
    <property type="entry name" value="DUF4184"/>
</dbReference>
<dbReference type="AlphaFoldDB" id="A0A2Z4GCS2"/>
<dbReference type="Proteomes" id="UP000249873">
    <property type="component" value="Chromosome"/>
</dbReference>
<evidence type="ECO:0000256" key="1">
    <source>
        <dbReference type="SAM" id="Phobius"/>
    </source>
</evidence>
<proteinExistence type="predicted"/>
<feature type="transmembrane region" description="Helical" evidence="1">
    <location>
        <begin position="21"/>
        <end position="40"/>
    </location>
</feature>
<feature type="transmembrane region" description="Helical" evidence="1">
    <location>
        <begin position="152"/>
        <end position="173"/>
    </location>
</feature>
<gene>
    <name evidence="2" type="ORF">DJ013_13350</name>
</gene>
<name>A0A2Z4GCS2_9BACT</name>
<dbReference type="OrthoDB" id="8481923at2"/>
<evidence type="ECO:0008006" key="4">
    <source>
        <dbReference type="Google" id="ProtNLM"/>
    </source>
</evidence>
<keyword evidence="1" id="KW-0812">Transmembrane</keyword>
<organism evidence="2 3">
    <name type="scientific">Arcticibacterium luteifluviistationis</name>
    <dbReference type="NCBI Taxonomy" id="1784714"/>
    <lineage>
        <taxon>Bacteria</taxon>
        <taxon>Pseudomonadati</taxon>
        <taxon>Bacteroidota</taxon>
        <taxon>Cytophagia</taxon>
        <taxon>Cytophagales</taxon>
        <taxon>Leadbetterellaceae</taxon>
        <taxon>Arcticibacterium</taxon>
    </lineage>
</organism>
<feature type="transmembrane region" description="Helical" evidence="1">
    <location>
        <begin position="106"/>
        <end position="123"/>
    </location>
</feature>
<feature type="transmembrane region" description="Helical" evidence="1">
    <location>
        <begin position="52"/>
        <end position="74"/>
    </location>
</feature>
<dbReference type="KEGG" id="als:DJ013_13350"/>
<dbReference type="EMBL" id="CP029480">
    <property type="protein sequence ID" value="AWV99099.1"/>
    <property type="molecule type" value="Genomic_DNA"/>
</dbReference>
<dbReference type="Pfam" id="PF13803">
    <property type="entry name" value="DUF4184"/>
    <property type="match status" value="1"/>
</dbReference>
<protein>
    <recommendedName>
        <fullName evidence="4">DUF4184 domain-containing protein</fullName>
    </recommendedName>
</protein>
<keyword evidence="1" id="KW-1133">Transmembrane helix</keyword>
<evidence type="ECO:0000313" key="2">
    <source>
        <dbReference type="EMBL" id="AWV99099.1"/>
    </source>
</evidence>
<reference evidence="2 3" key="1">
    <citation type="submission" date="2018-05" db="EMBL/GenBank/DDBJ databases">
        <title>Complete genome sequence of Arcticibacterium luteifluviistationis SM1504T, a cytophagaceae bacterium isolated from Arctic surface seawater.</title>
        <authorList>
            <person name="Li Y."/>
            <person name="Qin Q.-L."/>
        </authorList>
    </citation>
    <scope>NUCLEOTIDE SEQUENCE [LARGE SCALE GENOMIC DNA]</scope>
    <source>
        <strain evidence="2 3">SM1504</strain>
    </source>
</reference>
<feature type="transmembrane region" description="Helical" evidence="1">
    <location>
        <begin position="220"/>
        <end position="242"/>
    </location>
</feature>
<keyword evidence="1" id="KW-0472">Membrane</keyword>
<evidence type="ECO:0000313" key="3">
    <source>
        <dbReference type="Proteomes" id="UP000249873"/>
    </source>
</evidence>
<sequence length="247" mass="29053">MPFTLAHTAAILPFRRFFSKYFSISGLIMGSMAPDFEFFLRVTLYGIWGHTWWGVLFFNLPVSIILCLYFHIYVKKSLIDHLPPFLYQRLAKYKNLDWYIYFKKNWLKVILSILVGVLTHFIWDNFTHEPNYIFPFYLDILSSVFLLNEKPLAVYTVLQILSSIIGMLYFFYFMAKMPKEEGLNALAYTKRKRYWIWVSIVFCLVIIVRYAIGVPDEKPIGQIIVVSVSASLISISLISQLFKNEQT</sequence>
<keyword evidence="3" id="KW-1185">Reference proteome</keyword>